<evidence type="ECO:0000256" key="1">
    <source>
        <dbReference type="ARBA" id="ARBA00004123"/>
    </source>
</evidence>
<keyword evidence="2" id="KW-0547">Nucleotide-binding</keyword>
<keyword evidence="3" id="KW-0227">DNA damage</keyword>
<feature type="region of interest" description="Disordered" evidence="10">
    <location>
        <begin position="1"/>
        <end position="108"/>
    </location>
</feature>
<dbReference type="GO" id="GO:0003676">
    <property type="term" value="F:nucleic acid binding"/>
    <property type="evidence" value="ECO:0007669"/>
    <property type="project" value="InterPro"/>
</dbReference>
<dbReference type="OrthoDB" id="2320933at2759"/>
<dbReference type="GO" id="GO:0005634">
    <property type="term" value="C:nucleus"/>
    <property type="evidence" value="ECO:0007669"/>
    <property type="project" value="UniProtKB-SubCell"/>
</dbReference>
<dbReference type="SUPFAM" id="SSF158702">
    <property type="entry name" value="Sec63 N-terminal domain-like"/>
    <property type="match status" value="1"/>
</dbReference>
<accession>A0A4V5ZZM0</accession>
<gene>
    <name evidence="13" type="ORF">L596_024138</name>
</gene>
<dbReference type="InterPro" id="IPR048960">
    <property type="entry name" value="POLQ-like_helical"/>
</dbReference>
<evidence type="ECO:0000256" key="8">
    <source>
        <dbReference type="ARBA" id="ARBA00023242"/>
    </source>
</evidence>
<evidence type="ECO:0000256" key="6">
    <source>
        <dbReference type="ARBA" id="ARBA00022840"/>
    </source>
</evidence>
<evidence type="ECO:0000256" key="5">
    <source>
        <dbReference type="ARBA" id="ARBA00022806"/>
    </source>
</evidence>
<reference evidence="13 14" key="1">
    <citation type="journal article" date="2015" name="Genome Biol.">
        <title>Comparative genomics of Steinernema reveals deeply conserved gene regulatory networks.</title>
        <authorList>
            <person name="Dillman A.R."/>
            <person name="Macchietto M."/>
            <person name="Porter C.F."/>
            <person name="Rogers A."/>
            <person name="Williams B."/>
            <person name="Antoshechkin I."/>
            <person name="Lee M.M."/>
            <person name="Goodwin Z."/>
            <person name="Lu X."/>
            <person name="Lewis E.E."/>
            <person name="Goodrich-Blair H."/>
            <person name="Stock S.P."/>
            <person name="Adams B.J."/>
            <person name="Sternberg P.W."/>
            <person name="Mortazavi A."/>
        </authorList>
    </citation>
    <scope>NUCLEOTIDE SEQUENCE [LARGE SCALE GENOMIC DNA]</scope>
    <source>
        <strain evidence="13 14">ALL</strain>
    </source>
</reference>
<protein>
    <recommendedName>
        <fullName evidence="15">Helicase POLQ-like</fullName>
    </recommendedName>
</protein>
<dbReference type="InterPro" id="IPR027417">
    <property type="entry name" value="P-loop_NTPase"/>
</dbReference>
<dbReference type="CDD" id="cd18026">
    <property type="entry name" value="DEXHc_POLQ-like"/>
    <property type="match status" value="1"/>
</dbReference>
<dbReference type="InterPro" id="IPR036390">
    <property type="entry name" value="WH_DNA-bd_sf"/>
</dbReference>
<name>A0A4V5ZZM0_STECR</name>
<keyword evidence="7" id="KW-0234">DNA repair</keyword>
<dbReference type="Proteomes" id="UP000298663">
    <property type="component" value="Unassembled WGS sequence"/>
</dbReference>
<dbReference type="InterPro" id="IPR046931">
    <property type="entry name" value="HTH_61"/>
</dbReference>
<comment type="catalytic activity">
    <reaction evidence="9">
        <text>ATP + H2O = ADP + phosphate + H(+)</text>
        <dbReference type="Rhea" id="RHEA:13065"/>
        <dbReference type="ChEBI" id="CHEBI:15377"/>
        <dbReference type="ChEBI" id="CHEBI:15378"/>
        <dbReference type="ChEBI" id="CHEBI:30616"/>
        <dbReference type="ChEBI" id="CHEBI:43474"/>
        <dbReference type="ChEBI" id="CHEBI:456216"/>
        <dbReference type="EC" id="5.6.2.4"/>
    </reaction>
</comment>
<dbReference type="InterPro" id="IPR001650">
    <property type="entry name" value="Helicase_C-like"/>
</dbReference>
<keyword evidence="5" id="KW-0347">Helicase</keyword>
<evidence type="ECO:0008006" key="15">
    <source>
        <dbReference type="Google" id="ProtNLM"/>
    </source>
</evidence>
<evidence type="ECO:0000313" key="13">
    <source>
        <dbReference type="EMBL" id="TKR68105.1"/>
    </source>
</evidence>
<dbReference type="GO" id="GO:0043138">
    <property type="term" value="F:3'-5' DNA helicase activity"/>
    <property type="evidence" value="ECO:0007669"/>
    <property type="project" value="UniProtKB-EC"/>
</dbReference>
<dbReference type="GO" id="GO:0006281">
    <property type="term" value="P:DNA repair"/>
    <property type="evidence" value="ECO:0007669"/>
    <property type="project" value="UniProtKB-KW"/>
</dbReference>
<evidence type="ECO:0000256" key="9">
    <source>
        <dbReference type="ARBA" id="ARBA00048988"/>
    </source>
</evidence>
<dbReference type="SUPFAM" id="SSF46785">
    <property type="entry name" value="Winged helix' DNA-binding domain"/>
    <property type="match status" value="1"/>
</dbReference>
<dbReference type="SMART" id="SM00487">
    <property type="entry name" value="DEXDc"/>
    <property type="match status" value="1"/>
</dbReference>
<organism evidence="13 14">
    <name type="scientific">Steinernema carpocapsae</name>
    <name type="common">Entomopathogenic nematode</name>
    <dbReference type="NCBI Taxonomy" id="34508"/>
    <lineage>
        <taxon>Eukaryota</taxon>
        <taxon>Metazoa</taxon>
        <taxon>Ecdysozoa</taxon>
        <taxon>Nematoda</taxon>
        <taxon>Chromadorea</taxon>
        <taxon>Rhabditida</taxon>
        <taxon>Tylenchina</taxon>
        <taxon>Panagrolaimomorpha</taxon>
        <taxon>Strongyloidoidea</taxon>
        <taxon>Steinernematidae</taxon>
        <taxon>Steinernema</taxon>
    </lineage>
</organism>
<feature type="domain" description="Helicase ATP-binding" evidence="11">
    <location>
        <begin position="157"/>
        <end position="328"/>
    </location>
</feature>
<feature type="compositionally biased region" description="Polar residues" evidence="10">
    <location>
        <begin position="8"/>
        <end position="31"/>
    </location>
</feature>
<dbReference type="AlphaFoldDB" id="A0A4V5ZZM0"/>
<dbReference type="Gene3D" id="1.10.150.20">
    <property type="entry name" value="5' to 3' exonuclease, C-terminal subdomain"/>
    <property type="match status" value="1"/>
</dbReference>
<evidence type="ECO:0000256" key="2">
    <source>
        <dbReference type="ARBA" id="ARBA00022741"/>
    </source>
</evidence>
<feature type="domain" description="Helicase C-terminal" evidence="12">
    <location>
        <begin position="372"/>
        <end position="567"/>
    </location>
</feature>
<keyword evidence="4" id="KW-0378">Hydrolase</keyword>
<dbReference type="CDD" id="cd18795">
    <property type="entry name" value="SF2_C_Ski2"/>
    <property type="match status" value="1"/>
</dbReference>
<proteinExistence type="predicted"/>
<evidence type="ECO:0000313" key="14">
    <source>
        <dbReference type="Proteomes" id="UP000298663"/>
    </source>
</evidence>
<dbReference type="Pfam" id="PF00271">
    <property type="entry name" value="Helicase_C"/>
    <property type="match status" value="1"/>
</dbReference>
<dbReference type="EMBL" id="AZBU02000008">
    <property type="protein sequence ID" value="TKR68105.1"/>
    <property type="molecule type" value="Genomic_DNA"/>
</dbReference>
<evidence type="ECO:0000256" key="3">
    <source>
        <dbReference type="ARBA" id="ARBA00022763"/>
    </source>
</evidence>
<dbReference type="Gene3D" id="3.40.50.300">
    <property type="entry name" value="P-loop containing nucleotide triphosphate hydrolases"/>
    <property type="match status" value="2"/>
</dbReference>
<dbReference type="PANTHER" id="PTHR47961:SF12">
    <property type="entry name" value="HELICASE POLQ-LIKE"/>
    <property type="match status" value="1"/>
</dbReference>
<dbReference type="GO" id="GO:0005524">
    <property type="term" value="F:ATP binding"/>
    <property type="evidence" value="ECO:0007669"/>
    <property type="project" value="UniProtKB-KW"/>
</dbReference>
<sequence>MAPVTTPLRRSNIPNRTVTSSGRILSCSPRTVQPFKSPFTSSSTSTTLKRSALEAVGPATPLREENGAVRRSLRLSKETEDARDVSKKRGDEDVEMKSQPLDTSPEIPSLGKMYISGDAPINGPFTFGELPENVRELYKEKRKIKDLYDWQKECLSDQRLLRGSNVIICLPTGAGKTLIAEVLMLRELLVRKKNCILVLPYVAIVQEKMTTLSAFEEDFEICVEQYAASVGRLPPIKRRKRNSIFVATIEKANMLVNSMIETGRMDSIGLVVVDEMHMLGEGGRGAVLEQLLAKYMFKGSGQIVGMSATLSNIEELAKYLKAYVYTTNFRPIELEERVKIGDVMYRVDPGGHLIHDKDLQPNPILAKRDPDGLVMLLQDVVPQKSVIIFCPSRQNCENVCRLISGLFPKSVRELHKEKREAVIRQIQEDSDGRICPVLESGLRYGIAYHHSGLTAEERKHVEAAFQDQIICIICATSTLAAGVNLPARRVIIKTPLVGRNPLGKAQYLQMIGRAGRAGFDDKGDCVTIVRDGAEERTFREMLLSPMLRCESSLGEESQMASFVLDLISMNLCKSMEDLQHVISGTLLGVQKEPKEVFAFLEKTVACLKNEKMIDEDQEHYKATTLGSATFNASIPPTAAQQINSDLTDNLEQGIVLSSHLHLLYTISPYEVAVDINWDLFHCEYVKLPQCEKDLLAKMRLPESRIFQHIVLRSKLETGDPVLRLYIALIMQKIWSQEPLWKVAEQFAVTRGWIQSTLQSTIAQASSVARFSEKVTSLWSLKQLLPDLVKKLSDCAKQELVPLLQIDCVKRGRAQQLYTAGYKNVNAIACANINDLMAKIEHLNAYQAKKMISSASTVIRDQIAEKEEELEALGLNLDVWSDPLVTNSRKKL</sequence>
<evidence type="ECO:0000256" key="4">
    <source>
        <dbReference type="ARBA" id="ARBA00022801"/>
    </source>
</evidence>
<evidence type="ECO:0000259" key="11">
    <source>
        <dbReference type="PROSITE" id="PS51192"/>
    </source>
</evidence>
<evidence type="ECO:0000256" key="10">
    <source>
        <dbReference type="SAM" id="MobiDB-lite"/>
    </source>
</evidence>
<dbReference type="PANTHER" id="PTHR47961">
    <property type="entry name" value="DNA POLYMERASE THETA, PUTATIVE (AFU_ORTHOLOGUE AFUA_1G05260)-RELATED"/>
    <property type="match status" value="1"/>
</dbReference>
<feature type="compositionally biased region" description="Basic and acidic residues" evidence="10">
    <location>
        <begin position="75"/>
        <end position="91"/>
    </location>
</feature>
<dbReference type="InterPro" id="IPR011545">
    <property type="entry name" value="DEAD/DEAH_box_helicase_dom"/>
</dbReference>
<dbReference type="SUPFAM" id="SSF52540">
    <property type="entry name" value="P-loop containing nucleoside triphosphate hydrolases"/>
    <property type="match status" value="1"/>
</dbReference>
<evidence type="ECO:0000256" key="7">
    <source>
        <dbReference type="ARBA" id="ARBA00023204"/>
    </source>
</evidence>
<dbReference type="SMART" id="SM00490">
    <property type="entry name" value="HELICc"/>
    <property type="match status" value="1"/>
</dbReference>
<dbReference type="Pfam" id="PF00270">
    <property type="entry name" value="DEAD"/>
    <property type="match status" value="1"/>
</dbReference>
<reference evidence="13 14" key="2">
    <citation type="journal article" date="2019" name="G3 (Bethesda)">
        <title>Hybrid Assembly of the Genome of the Entomopathogenic Nematode Steinernema carpocapsae Identifies the X-Chromosome.</title>
        <authorList>
            <person name="Serra L."/>
            <person name="Macchietto M."/>
            <person name="Macias-Munoz A."/>
            <person name="McGill C.J."/>
            <person name="Rodriguez I.M."/>
            <person name="Rodriguez B."/>
            <person name="Murad R."/>
            <person name="Mortazavi A."/>
        </authorList>
    </citation>
    <scope>NUCLEOTIDE SEQUENCE [LARGE SCALE GENOMIC DNA]</scope>
    <source>
        <strain evidence="13 14">ALL</strain>
    </source>
</reference>
<keyword evidence="8" id="KW-0539">Nucleus</keyword>
<dbReference type="Pfam" id="PF21099">
    <property type="entry name" value="POLQ_helical"/>
    <property type="match status" value="1"/>
</dbReference>
<dbReference type="PROSITE" id="PS51192">
    <property type="entry name" value="HELICASE_ATP_BIND_1"/>
    <property type="match status" value="1"/>
</dbReference>
<dbReference type="Gene3D" id="1.10.3380.20">
    <property type="match status" value="1"/>
</dbReference>
<dbReference type="InterPro" id="IPR050474">
    <property type="entry name" value="Hel308_SKI2-like"/>
</dbReference>
<dbReference type="Pfam" id="PF20470">
    <property type="entry name" value="HTH_61"/>
    <property type="match status" value="1"/>
</dbReference>
<keyword evidence="6" id="KW-0067">ATP-binding</keyword>
<dbReference type="STRING" id="34508.A0A4V5ZZM0"/>
<comment type="subcellular location">
    <subcellularLocation>
        <location evidence="1">Nucleus</location>
    </subcellularLocation>
</comment>
<evidence type="ECO:0000259" key="12">
    <source>
        <dbReference type="PROSITE" id="PS51194"/>
    </source>
</evidence>
<dbReference type="InterPro" id="IPR014001">
    <property type="entry name" value="Helicase_ATP-bd"/>
</dbReference>
<dbReference type="FunFam" id="3.40.50.300:FF:000813">
    <property type="entry name" value="helicase POLQ-like isoform X1"/>
    <property type="match status" value="1"/>
</dbReference>
<dbReference type="PROSITE" id="PS51194">
    <property type="entry name" value="HELICASE_CTER"/>
    <property type="match status" value="1"/>
</dbReference>
<comment type="caution">
    <text evidence="13">The sequence shown here is derived from an EMBL/GenBank/DDBJ whole genome shotgun (WGS) entry which is preliminary data.</text>
</comment>
<keyword evidence="14" id="KW-1185">Reference proteome</keyword>
<dbReference type="GO" id="GO:0016787">
    <property type="term" value="F:hydrolase activity"/>
    <property type="evidence" value="ECO:0007669"/>
    <property type="project" value="UniProtKB-KW"/>
</dbReference>